<dbReference type="PANTHER" id="PTHR45913:SF22">
    <property type="entry name" value="SCAN BOX DOMAIN-CONTAINING PROTEIN"/>
    <property type="match status" value="1"/>
</dbReference>
<gene>
    <name evidence="1" type="ORF">M513_07888</name>
</gene>
<proteinExistence type="predicted"/>
<dbReference type="EMBL" id="KL363241">
    <property type="protein sequence ID" value="KFD51288.1"/>
    <property type="molecule type" value="Genomic_DNA"/>
</dbReference>
<protein>
    <recommendedName>
        <fullName evidence="3">DUF4371 domain-containing protein</fullName>
    </recommendedName>
</protein>
<evidence type="ECO:0000313" key="2">
    <source>
        <dbReference type="Proteomes" id="UP000030764"/>
    </source>
</evidence>
<evidence type="ECO:0000313" key="1">
    <source>
        <dbReference type="EMBL" id="KFD51288.1"/>
    </source>
</evidence>
<dbReference type="SUPFAM" id="SSF53098">
    <property type="entry name" value="Ribonuclease H-like"/>
    <property type="match status" value="1"/>
</dbReference>
<keyword evidence="2" id="KW-1185">Reference proteome</keyword>
<evidence type="ECO:0008006" key="3">
    <source>
        <dbReference type="Google" id="ProtNLM"/>
    </source>
</evidence>
<dbReference type="Proteomes" id="UP000030764">
    <property type="component" value="Unassembled WGS sequence"/>
</dbReference>
<name>A0A085M242_9BILA</name>
<organism evidence="1 2">
    <name type="scientific">Trichuris suis</name>
    <name type="common">pig whipworm</name>
    <dbReference type="NCBI Taxonomy" id="68888"/>
    <lineage>
        <taxon>Eukaryota</taxon>
        <taxon>Metazoa</taxon>
        <taxon>Ecdysozoa</taxon>
        <taxon>Nematoda</taxon>
        <taxon>Enoplea</taxon>
        <taxon>Dorylaimia</taxon>
        <taxon>Trichinellida</taxon>
        <taxon>Trichuridae</taxon>
        <taxon>Trichuris</taxon>
    </lineage>
</organism>
<dbReference type="InterPro" id="IPR012337">
    <property type="entry name" value="RNaseH-like_sf"/>
</dbReference>
<dbReference type="PANTHER" id="PTHR45913">
    <property type="entry name" value="EPM2A-INTERACTING PROTEIN 1"/>
    <property type="match status" value="1"/>
</dbReference>
<sequence>MGKKKCRLYSSEYLQFGFAPSPANEHLPMCLLCEKVFSNDTMKPSKLKLHFTRCHPDKNGKDVSYFQALREKLMKRRTLSSTLSCLSRRDRDGLAASYKISLLIAQTGSSSDQTVALYENYLYHSAMIPFKGESMQWLKTLKIRCAPGQSEFSLQVDESTFPGNEAVLLAYVRFIREEHFVEELLFSKELETDTGGESIFQVVQEFFSEKGIPLQNIIAVATDGAPAMVGCHRGFISHLKKIVPNVLSIHCVLHRQHLVARRLSPRLNESLQYVINGVNKIKSNPSNDRLFRQLCDENNEEFNRLLLHTEVRWLSKGACLSRFFQLFDSVLQFFEEDDTSLTENLRIRKADVAYLADLYFMFNEMNKQLLTEDLNLIKTKSVISAFMSKLLLFKRRFAMGELCQFQNLVEVKKEGQVSDADVEVYREHLQALHNDFASRFEGILSVVIPDWVIIPFASIEDEEISLQLELLDLQSNAELKPRLAEGYQRFWLQKQIPVLYPTVWAVVKRWLICLPSSSLVERAFSVVTDLITKKRNRLQLVKRNDLLLRVTSTLPNIDKLVRSQLCEPSTSR</sequence>
<accession>A0A085M242</accession>
<dbReference type="AlphaFoldDB" id="A0A085M242"/>
<reference evidence="1 2" key="1">
    <citation type="journal article" date="2014" name="Nat. Genet.">
        <title>Genome and transcriptome of the porcine whipworm Trichuris suis.</title>
        <authorList>
            <person name="Jex A.R."/>
            <person name="Nejsum P."/>
            <person name="Schwarz E.M."/>
            <person name="Hu L."/>
            <person name="Young N.D."/>
            <person name="Hall R.S."/>
            <person name="Korhonen P.K."/>
            <person name="Liao S."/>
            <person name="Thamsborg S."/>
            <person name="Xia J."/>
            <person name="Xu P."/>
            <person name="Wang S."/>
            <person name="Scheerlinck J.P."/>
            <person name="Hofmann A."/>
            <person name="Sternberg P.W."/>
            <person name="Wang J."/>
            <person name="Gasser R.B."/>
        </authorList>
    </citation>
    <scope>NUCLEOTIDE SEQUENCE [LARGE SCALE GENOMIC DNA]</scope>
    <source>
        <strain evidence="1">DCEP-RM93M</strain>
    </source>
</reference>